<dbReference type="GO" id="GO:0005739">
    <property type="term" value="C:mitochondrion"/>
    <property type="evidence" value="ECO:0007669"/>
    <property type="project" value="TreeGrafter"/>
</dbReference>
<proteinExistence type="inferred from homology"/>
<organism evidence="6 7">
    <name type="scientific">Aspergillus fumigatus (strain CBS 144.89 / FGSC A1163 / CEA10)</name>
    <name type="common">Neosartorya fumigata</name>
    <dbReference type="NCBI Taxonomy" id="451804"/>
    <lineage>
        <taxon>Eukaryota</taxon>
        <taxon>Fungi</taxon>
        <taxon>Dikarya</taxon>
        <taxon>Ascomycota</taxon>
        <taxon>Pezizomycotina</taxon>
        <taxon>Eurotiomycetes</taxon>
        <taxon>Eurotiomycetidae</taxon>
        <taxon>Eurotiales</taxon>
        <taxon>Aspergillaceae</taxon>
        <taxon>Aspergillus</taxon>
        <taxon>Aspergillus subgen. Fumigati</taxon>
    </lineage>
</organism>
<evidence type="ECO:0000256" key="1">
    <source>
        <dbReference type="ARBA" id="ARBA00009224"/>
    </source>
</evidence>
<dbReference type="PANTHER" id="PTHR11001:SF2">
    <property type="entry name" value="MITOCHONDRIAL FISSION PROCESS PROTEIN 1"/>
    <property type="match status" value="1"/>
</dbReference>
<evidence type="ECO:0000313" key="6">
    <source>
        <dbReference type="EMBL" id="EDP47295.1"/>
    </source>
</evidence>
<evidence type="ECO:0000256" key="4">
    <source>
        <dbReference type="SAM" id="MobiDB-lite"/>
    </source>
</evidence>
<accession>B0YEF1</accession>
<evidence type="ECO:0000256" key="3">
    <source>
        <dbReference type="ARBA" id="ARBA00029631"/>
    </source>
</evidence>
<keyword evidence="7" id="KW-1185">Reference proteome</keyword>
<feature type="region of interest" description="Disordered" evidence="4">
    <location>
        <begin position="64"/>
        <end position="90"/>
    </location>
</feature>
<feature type="compositionally biased region" description="Polar residues" evidence="4">
    <location>
        <begin position="77"/>
        <end position="90"/>
    </location>
</feature>
<dbReference type="Proteomes" id="UP000001699">
    <property type="component" value="Unassembled WGS sequence"/>
</dbReference>
<name>B0YEF1_ASPFC</name>
<keyword evidence="5" id="KW-0812">Transmembrane</keyword>
<protein>
    <recommendedName>
        <fullName evidence="2">Mitochondrial fission process protein 1</fullName>
    </recommendedName>
    <alternativeName>
        <fullName evidence="3">Mitochondrial 18 kDa protein</fullName>
    </alternativeName>
</protein>
<dbReference type="OrthoDB" id="424969at2759"/>
<evidence type="ECO:0000313" key="7">
    <source>
        <dbReference type="Proteomes" id="UP000001699"/>
    </source>
</evidence>
<dbReference type="AlphaFoldDB" id="B0YEF1"/>
<dbReference type="HOGENOM" id="CLU_053720_0_0_1"/>
<evidence type="ECO:0000256" key="2">
    <source>
        <dbReference type="ARBA" id="ARBA00017835"/>
    </source>
</evidence>
<sequence length="401" mass="44575">MFWGKRDHRDETPTDTPQQPIPREKLPAQLQKISFREAVPCRLSKFILRNYGIIISACPRKIPRRPSFPRPPHHRTAMTNPSSNMDSSVDSTDTNYRYAGYVNRIRTILLSAHRYVAYTSDIGESFRPVAHPYLVRTAYGISWTYLFGDVAHEGYKAYLRNRHVLAPPGEAYKDAKDLSANEVVMGMATGDMGSPSAGTDAELAPWPTTRIPLIEDYRMVMVKRAVFQSIASMGLPAFTIHSVVKYSGQMMKNNKNVFVRTWTPIGLGLAVVPFLPYIFDEPVGEAVEWSFRTALRAYAGEDAVRPFPAPATASAAHPAETGADAPSVSRYLKTQAEKNSSVALGADGSVAASANLSWEEYKAERQKAKEERRRQREAKGWTGPLAWLGLGSDSDSKSKTE</sequence>
<dbReference type="GO" id="GO:0000266">
    <property type="term" value="P:mitochondrial fission"/>
    <property type="evidence" value="ECO:0007669"/>
    <property type="project" value="TreeGrafter"/>
</dbReference>
<feature type="transmembrane region" description="Helical" evidence="5">
    <location>
        <begin position="257"/>
        <end position="279"/>
    </location>
</feature>
<gene>
    <name evidence="6" type="ORF">AFUB_098960</name>
</gene>
<keyword evidence="5" id="KW-1133">Transmembrane helix</keyword>
<feature type="region of interest" description="Disordered" evidence="4">
    <location>
        <begin position="1"/>
        <end position="24"/>
    </location>
</feature>
<feature type="region of interest" description="Disordered" evidence="4">
    <location>
        <begin position="361"/>
        <end position="401"/>
    </location>
</feature>
<dbReference type="InterPro" id="IPR019560">
    <property type="entry name" value="Mitochondrial_18_kDa_protein"/>
</dbReference>
<feature type="compositionally biased region" description="Basic and acidic residues" evidence="4">
    <location>
        <begin position="361"/>
        <end position="379"/>
    </location>
</feature>
<keyword evidence="5" id="KW-0472">Membrane</keyword>
<dbReference type="PhylomeDB" id="B0YEF1"/>
<dbReference type="PANTHER" id="PTHR11001">
    <property type="entry name" value="MITOCHONDRIAL FISSION PROCESS PROTEIN 1"/>
    <property type="match status" value="1"/>
</dbReference>
<dbReference type="Pfam" id="PF10558">
    <property type="entry name" value="MTP18"/>
    <property type="match status" value="1"/>
</dbReference>
<evidence type="ECO:0000256" key="5">
    <source>
        <dbReference type="SAM" id="Phobius"/>
    </source>
</evidence>
<feature type="compositionally biased region" description="Basic and acidic residues" evidence="4">
    <location>
        <begin position="1"/>
        <end position="12"/>
    </location>
</feature>
<reference evidence="6 7" key="1">
    <citation type="journal article" date="2008" name="PLoS Genet.">
        <title>Genomic islands in the pathogenic filamentous fungus Aspergillus fumigatus.</title>
        <authorList>
            <person name="Fedorova N.D."/>
            <person name="Khaldi N."/>
            <person name="Joardar V.S."/>
            <person name="Maiti R."/>
            <person name="Amedeo P."/>
            <person name="Anderson M.J."/>
            <person name="Crabtree J."/>
            <person name="Silva J.C."/>
            <person name="Badger J.H."/>
            <person name="Albarraq A."/>
            <person name="Angiuoli S."/>
            <person name="Bussey H."/>
            <person name="Bowyer P."/>
            <person name="Cotty P.J."/>
            <person name="Dyer P.S."/>
            <person name="Egan A."/>
            <person name="Galens K."/>
            <person name="Fraser-Liggett C.M."/>
            <person name="Haas B.J."/>
            <person name="Inman J.M."/>
            <person name="Kent R."/>
            <person name="Lemieux S."/>
            <person name="Malavazi I."/>
            <person name="Orvis J."/>
            <person name="Roemer T."/>
            <person name="Ronning C.M."/>
            <person name="Sundaram J.P."/>
            <person name="Sutton G."/>
            <person name="Turner G."/>
            <person name="Venter J.C."/>
            <person name="White O.R."/>
            <person name="Whitty B.R."/>
            <person name="Youngman P."/>
            <person name="Wolfe K.H."/>
            <person name="Goldman G.H."/>
            <person name="Wortman J.R."/>
            <person name="Jiang B."/>
            <person name="Denning D.W."/>
            <person name="Nierman W.C."/>
        </authorList>
    </citation>
    <scope>NUCLEOTIDE SEQUENCE [LARGE SCALE GENOMIC DNA]</scope>
    <source>
        <strain evidence="7">CBS 144.89 / FGSC A1163 / CEA10</strain>
    </source>
</reference>
<dbReference type="EMBL" id="DS499603">
    <property type="protein sequence ID" value="EDP47295.1"/>
    <property type="molecule type" value="Genomic_DNA"/>
</dbReference>
<dbReference type="CDD" id="cd22249">
    <property type="entry name" value="UDM1_RNF168_RNF169-like"/>
    <property type="match status" value="1"/>
</dbReference>
<comment type="similarity">
    <text evidence="1">Belongs to the MTFP1 family.</text>
</comment>